<feature type="compositionally biased region" description="Basic and acidic residues" evidence="6">
    <location>
        <begin position="181"/>
        <end position="197"/>
    </location>
</feature>
<gene>
    <name evidence="8" type="ORF">PHAVU_004G006200g</name>
</gene>
<feature type="region of interest" description="Disordered" evidence="6">
    <location>
        <begin position="109"/>
        <end position="128"/>
    </location>
</feature>
<proteinExistence type="predicted"/>
<feature type="domain" description="MBD" evidence="7">
    <location>
        <begin position="49"/>
        <end position="125"/>
    </location>
</feature>
<dbReference type="Pfam" id="PF01429">
    <property type="entry name" value="MBD"/>
    <property type="match status" value="1"/>
</dbReference>
<feature type="region of interest" description="Disordered" evidence="6">
    <location>
        <begin position="150"/>
        <end position="205"/>
    </location>
</feature>
<dbReference type="SUPFAM" id="SSF54171">
    <property type="entry name" value="DNA-binding domain"/>
    <property type="match status" value="1"/>
</dbReference>
<keyword evidence="4" id="KW-0804">Transcription</keyword>
<keyword evidence="9" id="KW-1185">Reference proteome</keyword>
<dbReference type="PANTHER" id="PTHR12396:SF38">
    <property type="entry name" value="METHYL-CPG-BINDING DOMAIN-CONTAINING PROTEIN 7"/>
    <property type="match status" value="1"/>
</dbReference>
<evidence type="ECO:0000256" key="1">
    <source>
        <dbReference type="ARBA" id="ARBA00004123"/>
    </source>
</evidence>
<accession>V7BYB4</accession>
<dbReference type="Gene3D" id="3.30.890.10">
    <property type="entry name" value="Methyl-cpg-binding Protein 2, Chain A"/>
    <property type="match status" value="1"/>
</dbReference>
<dbReference type="PANTHER" id="PTHR12396">
    <property type="entry name" value="METHYL-CPG BINDING PROTEIN, MBD"/>
    <property type="match status" value="1"/>
</dbReference>
<feature type="compositionally biased region" description="Polar residues" evidence="6">
    <location>
        <begin position="116"/>
        <end position="125"/>
    </location>
</feature>
<dbReference type="eggNOG" id="KOG4161">
    <property type="taxonomic scope" value="Eukaryota"/>
</dbReference>
<evidence type="ECO:0000256" key="3">
    <source>
        <dbReference type="ARBA" id="ARBA00023125"/>
    </source>
</evidence>
<organism evidence="8 9">
    <name type="scientific">Phaseolus vulgaris</name>
    <name type="common">Kidney bean</name>
    <name type="synonym">French bean</name>
    <dbReference type="NCBI Taxonomy" id="3885"/>
    <lineage>
        <taxon>Eukaryota</taxon>
        <taxon>Viridiplantae</taxon>
        <taxon>Streptophyta</taxon>
        <taxon>Embryophyta</taxon>
        <taxon>Tracheophyta</taxon>
        <taxon>Spermatophyta</taxon>
        <taxon>Magnoliopsida</taxon>
        <taxon>eudicotyledons</taxon>
        <taxon>Gunneridae</taxon>
        <taxon>Pentapetalae</taxon>
        <taxon>rosids</taxon>
        <taxon>fabids</taxon>
        <taxon>Fabales</taxon>
        <taxon>Fabaceae</taxon>
        <taxon>Papilionoideae</taxon>
        <taxon>50 kb inversion clade</taxon>
        <taxon>NPAAA clade</taxon>
        <taxon>indigoferoid/millettioid clade</taxon>
        <taxon>Phaseoleae</taxon>
        <taxon>Phaseolus</taxon>
    </lineage>
</organism>
<dbReference type="OMA" id="HHPVPSK"/>
<evidence type="ECO:0000256" key="4">
    <source>
        <dbReference type="ARBA" id="ARBA00023163"/>
    </source>
</evidence>
<dbReference type="InterPro" id="IPR001739">
    <property type="entry name" value="Methyl_CpG_DNA-bd"/>
</dbReference>
<dbReference type="InterPro" id="IPR016177">
    <property type="entry name" value="DNA-bd_dom_sf"/>
</dbReference>
<dbReference type="AlphaFoldDB" id="V7BYB4"/>
<dbReference type="GO" id="GO:0005634">
    <property type="term" value="C:nucleus"/>
    <property type="evidence" value="ECO:0007669"/>
    <property type="project" value="UniProtKB-SubCell"/>
</dbReference>
<dbReference type="SMR" id="V7BYB4"/>
<name>V7BYB4_PHAVU</name>
<sequence>MSASQNNNIVAMSCSREDSDVEEVLPVVPVQRKDIVNTVQSKPFPSTQLHVGSSSHFKLPHGWIVEEKPRPSNPAHFDRYFYEPFTGRKFRSLSSVRKHLAQEAGDHDVTGRMIPNATNTNTNPSEYGKGQQLEEKASIAIPKWWEVKSDTGEKKVRGPRSCSSCRNRANKPAESAGKKPMKVDNQKGKSSSEKNETPVHNLIGPPPEKVSWVLSSREGFWNPYVDGVAVSEAERLKWAEAFVLSIRASEY</sequence>
<reference evidence="9" key="1">
    <citation type="journal article" date="2014" name="Nat. Genet.">
        <title>A reference genome for common bean and genome-wide analysis of dual domestications.</title>
        <authorList>
            <person name="Schmutz J."/>
            <person name="McClean P.E."/>
            <person name="Mamidi S."/>
            <person name="Wu G.A."/>
            <person name="Cannon S.B."/>
            <person name="Grimwood J."/>
            <person name="Jenkins J."/>
            <person name="Shu S."/>
            <person name="Song Q."/>
            <person name="Chavarro C."/>
            <person name="Torres-Torres M."/>
            <person name="Geffroy V."/>
            <person name="Moghaddam S.M."/>
            <person name="Gao D."/>
            <person name="Abernathy B."/>
            <person name="Barry K."/>
            <person name="Blair M."/>
            <person name="Brick M.A."/>
            <person name="Chovatia M."/>
            <person name="Gepts P."/>
            <person name="Goodstein D.M."/>
            <person name="Gonzales M."/>
            <person name="Hellsten U."/>
            <person name="Hyten D.L."/>
            <person name="Jia G."/>
            <person name="Kelly J.D."/>
            <person name="Kudrna D."/>
            <person name="Lee R."/>
            <person name="Richard M.M."/>
            <person name="Miklas P.N."/>
            <person name="Osorno J.M."/>
            <person name="Rodrigues J."/>
            <person name="Thareau V."/>
            <person name="Urrea C.A."/>
            <person name="Wang M."/>
            <person name="Yu Y."/>
            <person name="Zhang M."/>
            <person name="Wing R.A."/>
            <person name="Cregan P.B."/>
            <person name="Rokhsar D.S."/>
            <person name="Jackson S.A."/>
        </authorList>
    </citation>
    <scope>NUCLEOTIDE SEQUENCE [LARGE SCALE GENOMIC DNA]</scope>
    <source>
        <strain evidence="9">cv. G19833</strain>
    </source>
</reference>
<evidence type="ECO:0000313" key="8">
    <source>
        <dbReference type="EMBL" id="ESW22919.1"/>
    </source>
</evidence>
<protein>
    <recommendedName>
        <fullName evidence="7">MBD domain-containing protein</fullName>
    </recommendedName>
</protein>
<dbReference type="Proteomes" id="UP000000226">
    <property type="component" value="Chromosome 4"/>
</dbReference>
<evidence type="ECO:0000256" key="5">
    <source>
        <dbReference type="ARBA" id="ARBA00023242"/>
    </source>
</evidence>
<dbReference type="GO" id="GO:0003677">
    <property type="term" value="F:DNA binding"/>
    <property type="evidence" value="ECO:0007669"/>
    <property type="project" value="UniProtKB-KW"/>
</dbReference>
<evidence type="ECO:0000313" key="9">
    <source>
        <dbReference type="Proteomes" id="UP000000226"/>
    </source>
</evidence>
<dbReference type="Gramene" id="ESW22919">
    <property type="protein sequence ID" value="ESW22919"/>
    <property type="gene ID" value="PHAVU_004G006200g"/>
</dbReference>
<keyword evidence="3" id="KW-0238">DNA-binding</keyword>
<keyword evidence="2" id="KW-0805">Transcription regulation</keyword>
<evidence type="ECO:0000256" key="2">
    <source>
        <dbReference type="ARBA" id="ARBA00023015"/>
    </source>
</evidence>
<dbReference type="OrthoDB" id="10072024at2759"/>
<evidence type="ECO:0000259" key="7">
    <source>
        <dbReference type="PROSITE" id="PS50982"/>
    </source>
</evidence>
<evidence type="ECO:0000256" key="6">
    <source>
        <dbReference type="SAM" id="MobiDB-lite"/>
    </source>
</evidence>
<keyword evidence="5" id="KW-0539">Nucleus</keyword>
<comment type="subcellular location">
    <subcellularLocation>
        <location evidence="1">Nucleus</location>
    </subcellularLocation>
</comment>
<dbReference type="EMBL" id="CM002291">
    <property type="protein sequence ID" value="ESW22919.1"/>
    <property type="molecule type" value="Genomic_DNA"/>
</dbReference>
<dbReference type="STRING" id="3885.V7BYB4"/>
<dbReference type="PROSITE" id="PS50982">
    <property type="entry name" value="MBD"/>
    <property type="match status" value="1"/>
</dbReference>